<keyword evidence="2" id="KW-1133">Transmembrane helix</keyword>
<evidence type="ECO:0000256" key="1">
    <source>
        <dbReference type="SAM" id="MobiDB-lite"/>
    </source>
</evidence>
<feature type="transmembrane region" description="Helical" evidence="2">
    <location>
        <begin position="235"/>
        <end position="253"/>
    </location>
</feature>
<dbReference type="EMBL" id="JANKHO010001657">
    <property type="protein sequence ID" value="KAJ3500157.1"/>
    <property type="molecule type" value="Genomic_DNA"/>
</dbReference>
<keyword evidence="2" id="KW-0472">Membrane</keyword>
<accession>A0A9W8JRK0</accession>
<comment type="caution">
    <text evidence="4">The sequence shown here is derived from an EMBL/GenBank/DDBJ whole genome shotgun (WGS) entry which is preliminary data.</text>
</comment>
<dbReference type="Proteomes" id="UP001148786">
    <property type="component" value="Unassembled WGS sequence"/>
</dbReference>
<protein>
    <recommendedName>
        <fullName evidence="3">Transcription factor TFIIIC triple barrel domain-containing protein</fullName>
    </recommendedName>
</protein>
<evidence type="ECO:0000259" key="3">
    <source>
        <dbReference type="Pfam" id="PF10419"/>
    </source>
</evidence>
<dbReference type="AlphaFoldDB" id="A0A9W8JRK0"/>
<reference evidence="4" key="1">
    <citation type="submission" date="2022-07" db="EMBL/GenBank/DDBJ databases">
        <title>Genome Sequence of Agrocybe chaxingu.</title>
        <authorList>
            <person name="Buettner E."/>
        </authorList>
    </citation>
    <scope>NUCLEOTIDE SEQUENCE</scope>
    <source>
        <strain evidence="4">MP-N11</strain>
    </source>
</reference>
<gene>
    <name evidence="4" type="ORF">NLJ89_g9918</name>
</gene>
<feature type="transmembrane region" description="Helical" evidence="2">
    <location>
        <begin position="259"/>
        <end position="281"/>
    </location>
</feature>
<evidence type="ECO:0000313" key="4">
    <source>
        <dbReference type="EMBL" id="KAJ3500157.1"/>
    </source>
</evidence>
<dbReference type="InterPro" id="IPR019481">
    <property type="entry name" value="TFIIIC_triple_barrel"/>
</dbReference>
<evidence type="ECO:0000256" key="2">
    <source>
        <dbReference type="SAM" id="Phobius"/>
    </source>
</evidence>
<keyword evidence="2" id="KW-0812">Transmembrane</keyword>
<evidence type="ECO:0000313" key="5">
    <source>
        <dbReference type="Proteomes" id="UP001148786"/>
    </source>
</evidence>
<feature type="region of interest" description="Disordered" evidence="1">
    <location>
        <begin position="94"/>
        <end position="167"/>
    </location>
</feature>
<feature type="compositionally biased region" description="Basic and acidic residues" evidence="1">
    <location>
        <begin position="115"/>
        <end position="139"/>
    </location>
</feature>
<proteinExistence type="predicted"/>
<feature type="domain" description="Transcription factor TFIIIC triple barrel" evidence="3">
    <location>
        <begin position="7"/>
        <end position="66"/>
    </location>
</feature>
<sequence>MHKSTQGLDTPTPFLQLQGTILQGRHDLLLGTELLFTDDKDTHGSKRSVSHVGTTEQRIAFQEVTLTPKKPPGPEIIVDFVTPPAEDLDQKIDRMTGLSAPPTRGARKKTGPNAKGKEKAAPGKSTRGEEGKGQREGRRSLLPPPPPPPLPEGIRMDEGASGGDDDDDIDFISVASATFLTVRQTNLVALLRAAKTALIICTFPSLTVKTGSKFKHDKFAEKEDCHGGHHPANTLMFSALFLPVYLSLSTPFFPVRLLFSTPFFPVCLLFLAPFLPVCLSLSTPFFPVHLASLALFFSFHLTLLAAFLSVCVPPLSICPTLFSVCLALPALHFSVRLILLALLLSVRLALVSHPSQHVLNKFLL</sequence>
<feature type="transmembrane region" description="Helical" evidence="2">
    <location>
        <begin position="321"/>
        <end position="344"/>
    </location>
</feature>
<feature type="transmembrane region" description="Helical" evidence="2">
    <location>
        <begin position="293"/>
        <end position="315"/>
    </location>
</feature>
<organism evidence="4 5">
    <name type="scientific">Agrocybe chaxingu</name>
    <dbReference type="NCBI Taxonomy" id="84603"/>
    <lineage>
        <taxon>Eukaryota</taxon>
        <taxon>Fungi</taxon>
        <taxon>Dikarya</taxon>
        <taxon>Basidiomycota</taxon>
        <taxon>Agaricomycotina</taxon>
        <taxon>Agaricomycetes</taxon>
        <taxon>Agaricomycetidae</taxon>
        <taxon>Agaricales</taxon>
        <taxon>Agaricineae</taxon>
        <taxon>Strophariaceae</taxon>
        <taxon>Agrocybe</taxon>
    </lineage>
</organism>
<dbReference type="OrthoDB" id="1877767at2759"/>
<dbReference type="Pfam" id="PF10419">
    <property type="entry name" value="TFIIIC_sub6"/>
    <property type="match status" value="1"/>
</dbReference>
<dbReference type="Gene3D" id="2.60.40.4370">
    <property type="match status" value="1"/>
</dbReference>
<name>A0A9W8JRK0_9AGAR</name>
<feature type="compositionally biased region" description="Pro residues" evidence="1">
    <location>
        <begin position="142"/>
        <end position="151"/>
    </location>
</feature>
<keyword evidence="5" id="KW-1185">Reference proteome</keyword>